<comment type="caution">
    <text evidence="5">The sequence shown here is derived from an EMBL/GenBank/DDBJ whole genome shotgun (WGS) entry which is preliminary data.</text>
</comment>
<sequence>MARGANKQTIKFQKKNLKRTIERRRQTSKVRKQILQRKEKQKARQHKEKDAKAEKTKGDNAENSSEAQVQNTAEYFCDFSLKEEDPLDLSDDEEDDLNGLEQFAAIEEKKDSEIMEEDEDSEEEEDDEDEDEDEDEYEDEDEDEDMEDDSGDEDEDDMEEVEENDSAQAVTREMVQQWAKDVKKKSPSAWKQLLLALRGAARSEEERGVTYTYRLDNYKLSCKVAKLAIEYAYPILSQHLITSKNHKVPQKTKYWPKFEKAVHLFFNNTVRFLRDLEDEALLAFVLTELEKCAIYFGTFTKACNAYLKVLLDRWSDSSLSSETRQLCYSAIRTFATTAQDAEKNGYMPHALKGVYLVFAKRSTKMSETTLQLTKEMAEQAADLYAADLAEGQRHAHVYIQQLANHLKAAKKAQTVEMFKKVYTWQFVCCLDFWAGVLGVTCDPSQTGGASSMQALVQPLVELVLHTIKLNHVQSFLPLRLHLIKTLIGLVDATGYFVPLAPLIFEFNIDGRRGRTPDSEELPPFDMDLHLKTPPAYQHTKIYQDAVLTAFFDNLLDFYACFGLSIAFPELVIPTISRLKETQGRMKNTKFAKPMRMLIEKLEAQKNYVEQKRANVEYSATKLEEVNAFLRNTPFEKTPLGGYLVNKRS</sequence>
<evidence type="ECO:0000256" key="2">
    <source>
        <dbReference type="ARBA" id="ARBA00005907"/>
    </source>
</evidence>
<feature type="compositionally biased region" description="Polar residues" evidence="4">
    <location>
        <begin position="1"/>
        <end position="11"/>
    </location>
</feature>
<dbReference type="OMA" id="PGKTKNW"/>
<dbReference type="EMBL" id="MCGN01000002">
    <property type="protein sequence ID" value="ORZ00839.1"/>
    <property type="molecule type" value="Genomic_DNA"/>
</dbReference>
<dbReference type="GO" id="GO:0030691">
    <property type="term" value="C:Noc2p-Noc3p complex"/>
    <property type="evidence" value="ECO:0007669"/>
    <property type="project" value="TreeGrafter"/>
</dbReference>
<evidence type="ECO:0000256" key="4">
    <source>
        <dbReference type="SAM" id="MobiDB-lite"/>
    </source>
</evidence>
<keyword evidence="3" id="KW-0539">Nucleus</keyword>
<dbReference type="InterPro" id="IPR005343">
    <property type="entry name" value="Noc2"/>
</dbReference>
<evidence type="ECO:0000256" key="3">
    <source>
        <dbReference type="ARBA" id="ARBA00023242"/>
    </source>
</evidence>
<dbReference type="AlphaFoldDB" id="A0A1X2HND3"/>
<feature type="compositionally biased region" description="Basic residues" evidence="4">
    <location>
        <begin position="26"/>
        <end position="46"/>
    </location>
</feature>
<evidence type="ECO:0000313" key="6">
    <source>
        <dbReference type="Proteomes" id="UP000242180"/>
    </source>
</evidence>
<comment type="subcellular location">
    <subcellularLocation>
        <location evidence="1">Nucleus</location>
    </subcellularLocation>
</comment>
<reference evidence="5 6" key="1">
    <citation type="submission" date="2016-07" db="EMBL/GenBank/DDBJ databases">
        <title>Pervasive Adenine N6-methylation of Active Genes in Fungi.</title>
        <authorList>
            <consortium name="DOE Joint Genome Institute"/>
            <person name="Mondo S.J."/>
            <person name="Dannebaum R.O."/>
            <person name="Kuo R.C."/>
            <person name="Labutti K."/>
            <person name="Haridas S."/>
            <person name="Kuo A."/>
            <person name="Salamov A."/>
            <person name="Ahrendt S.R."/>
            <person name="Lipzen A."/>
            <person name="Sullivan W."/>
            <person name="Andreopoulos W.B."/>
            <person name="Clum A."/>
            <person name="Lindquist E."/>
            <person name="Daum C."/>
            <person name="Ramamoorthy G.K."/>
            <person name="Gryganskyi A."/>
            <person name="Culley D."/>
            <person name="Magnuson J.K."/>
            <person name="James T.Y."/>
            <person name="O'Malley M.A."/>
            <person name="Stajich J.E."/>
            <person name="Spatafora J.W."/>
            <person name="Visel A."/>
            <person name="Grigoriev I.V."/>
        </authorList>
    </citation>
    <scope>NUCLEOTIDE SEQUENCE [LARGE SCALE GENOMIC DNA]</scope>
    <source>
        <strain evidence="5 6">NRRL 2496</strain>
    </source>
</reference>
<comment type="similarity">
    <text evidence="2">Belongs to the NOC2 family.</text>
</comment>
<dbReference type="STRING" id="13706.A0A1X2HND3"/>
<feature type="compositionally biased region" description="Basic and acidic residues" evidence="4">
    <location>
        <begin position="47"/>
        <end position="60"/>
    </location>
</feature>
<accession>A0A1X2HND3</accession>
<feature type="compositionally biased region" description="Acidic residues" evidence="4">
    <location>
        <begin position="85"/>
        <end position="98"/>
    </location>
</feature>
<evidence type="ECO:0000256" key="1">
    <source>
        <dbReference type="ARBA" id="ARBA00004123"/>
    </source>
</evidence>
<dbReference type="GO" id="GO:0005730">
    <property type="term" value="C:nucleolus"/>
    <property type="evidence" value="ECO:0007669"/>
    <property type="project" value="TreeGrafter"/>
</dbReference>
<evidence type="ECO:0000313" key="5">
    <source>
        <dbReference type="EMBL" id="ORZ00839.1"/>
    </source>
</evidence>
<dbReference type="GO" id="GO:0005654">
    <property type="term" value="C:nucleoplasm"/>
    <property type="evidence" value="ECO:0007669"/>
    <property type="project" value="TreeGrafter"/>
</dbReference>
<name>A0A1X2HND3_SYNRA</name>
<dbReference type="GO" id="GO:0042273">
    <property type="term" value="P:ribosomal large subunit biogenesis"/>
    <property type="evidence" value="ECO:0007669"/>
    <property type="project" value="TreeGrafter"/>
</dbReference>
<protein>
    <submittedName>
        <fullName evidence="5">Noc2p family-domain-containing protein</fullName>
    </submittedName>
</protein>
<dbReference type="PANTHER" id="PTHR12687">
    <property type="entry name" value="NUCLEOLAR COMPLEX 2 AND RAD4-RELATED"/>
    <property type="match status" value="1"/>
</dbReference>
<feature type="compositionally biased region" description="Acidic residues" evidence="4">
    <location>
        <begin position="114"/>
        <end position="165"/>
    </location>
</feature>
<organism evidence="5 6">
    <name type="scientific">Syncephalastrum racemosum</name>
    <name type="common">Filamentous fungus</name>
    <dbReference type="NCBI Taxonomy" id="13706"/>
    <lineage>
        <taxon>Eukaryota</taxon>
        <taxon>Fungi</taxon>
        <taxon>Fungi incertae sedis</taxon>
        <taxon>Mucoromycota</taxon>
        <taxon>Mucoromycotina</taxon>
        <taxon>Mucoromycetes</taxon>
        <taxon>Mucorales</taxon>
        <taxon>Syncephalastraceae</taxon>
        <taxon>Syncephalastrum</taxon>
    </lineage>
</organism>
<feature type="region of interest" description="Disordered" evidence="4">
    <location>
        <begin position="1"/>
        <end position="170"/>
    </location>
</feature>
<dbReference type="OrthoDB" id="10266662at2759"/>
<feature type="compositionally biased region" description="Polar residues" evidence="4">
    <location>
        <begin position="61"/>
        <end position="73"/>
    </location>
</feature>
<keyword evidence="6" id="KW-1185">Reference proteome</keyword>
<dbReference type="PANTHER" id="PTHR12687:SF4">
    <property type="entry name" value="NUCLEOLAR COMPLEX PROTEIN 2 HOMOLOG"/>
    <property type="match status" value="1"/>
</dbReference>
<dbReference type="Proteomes" id="UP000242180">
    <property type="component" value="Unassembled WGS sequence"/>
</dbReference>
<dbReference type="InParanoid" id="A0A1X2HND3"/>
<dbReference type="Pfam" id="PF03715">
    <property type="entry name" value="Noc2"/>
    <property type="match status" value="1"/>
</dbReference>
<gene>
    <name evidence="5" type="ORF">BCR43DRAFT_555919</name>
</gene>
<dbReference type="GO" id="GO:0030690">
    <property type="term" value="C:Noc1p-Noc2p complex"/>
    <property type="evidence" value="ECO:0007669"/>
    <property type="project" value="TreeGrafter"/>
</dbReference>
<proteinExistence type="inferred from homology"/>